<dbReference type="Pfam" id="PF17957">
    <property type="entry name" value="Big_7"/>
    <property type="match status" value="4"/>
</dbReference>
<dbReference type="InterPro" id="IPR018087">
    <property type="entry name" value="Glyco_hydro_5_CS"/>
</dbReference>
<dbReference type="InterPro" id="IPR022409">
    <property type="entry name" value="PKD/Chitinase_dom"/>
</dbReference>
<dbReference type="PANTHER" id="PTHR34142">
    <property type="entry name" value="ENDO-BETA-1,4-GLUCANASE A"/>
    <property type="match status" value="1"/>
</dbReference>
<protein>
    <recommendedName>
        <fullName evidence="3">PKD/Chitinase domain-containing protein</fullName>
    </recommendedName>
</protein>
<dbReference type="GO" id="GO:0004553">
    <property type="term" value="F:hydrolase activity, hydrolyzing O-glycosyl compounds"/>
    <property type="evidence" value="ECO:0007669"/>
    <property type="project" value="InterPro"/>
</dbReference>
<dbReference type="SMART" id="SM00089">
    <property type="entry name" value="PKD"/>
    <property type="match status" value="3"/>
</dbReference>
<dbReference type="PANTHER" id="PTHR34142:SF1">
    <property type="entry name" value="GLYCOSIDE HYDROLASE FAMILY 5 DOMAIN-CONTAINING PROTEIN"/>
    <property type="match status" value="1"/>
</dbReference>
<evidence type="ECO:0000256" key="1">
    <source>
        <dbReference type="ARBA" id="ARBA00022801"/>
    </source>
</evidence>
<proteinExistence type="predicted"/>
<feature type="domain" description="PKD/Chitinase" evidence="3">
    <location>
        <begin position="719"/>
        <end position="806"/>
    </location>
</feature>
<evidence type="ECO:0000313" key="5">
    <source>
        <dbReference type="Proteomes" id="UP000541352"/>
    </source>
</evidence>
<evidence type="ECO:0000259" key="3">
    <source>
        <dbReference type="SMART" id="SM00089"/>
    </source>
</evidence>
<dbReference type="NCBIfam" id="TIGR04183">
    <property type="entry name" value="Por_Secre_tail"/>
    <property type="match status" value="1"/>
</dbReference>
<name>A0A7W5ZLK8_9BACT</name>
<organism evidence="4 5">
    <name type="scientific">Runella defluvii</name>
    <dbReference type="NCBI Taxonomy" id="370973"/>
    <lineage>
        <taxon>Bacteria</taxon>
        <taxon>Pseudomonadati</taxon>
        <taxon>Bacteroidota</taxon>
        <taxon>Cytophagia</taxon>
        <taxon>Cytophagales</taxon>
        <taxon>Spirosomataceae</taxon>
        <taxon>Runella</taxon>
    </lineage>
</organism>
<keyword evidence="1" id="KW-0378">Hydrolase</keyword>
<dbReference type="Gene3D" id="2.60.40.10">
    <property type="entry name" value="Immunoglobulins"/>
    <property type="match status" value="4"/>
</dbReference>
<dbReference type="InterPro" id="IPR017853">
    <property type="entry name" value="GH"/>
</dbReference>
<dbReference type="PROSITE" id="PS00659">
    <property type="entry name" value="GLYCOSYL_HYDROL_F5"/>
    <property type="match status" value="1"/>
</dbReference>
<dbReference type="Proteomes" id="UP000541352">
    <property type="component" value="Unassembled WGS sequence"/>
</dbReference>
<dbReference type="SUPFAM" id="SSF51445">
    <property type="entry name" value="(Trans)glycosidases"/>
    <property type="match status" value="1"/>
</dbReference>
<dbReference type="Pfam" id="PF00150">
    <property type="entry name" value="Cellulase"/>
    <property type="match status" value="1"/>
</dbReference>
<dbReference type="GO" id="GO:0000272">
    <property type="term" value="P:polysaccharide catabolic process"/>
    <property type="evidence" value="ECO:0007669"/>
    <property type="project" value="InterPro"/>
</dbReference>
<keyword evidence="2" id="KW-0326">Glycosidase</keyword>
<sequence>MKNAIVRIFGVSALLFIVHSLAFGQSSTPLAANGRLQVINRQLCNEAGTPIQLRGMSSHGLHWFDQCYNSSALQTLANDWGADVFRAAMYVDEGGYMNNKVGLRNKVNQLVDWSAQFGMYCIIDWHILNPGDPNLHTADAIEFFQLMAQQHAGKKHVIYEICNEPNGVNWSSVKSYAEQVIPAIRQYDPDAIILVGTPSWSGSPGDVRSNPLTGSNAHNIMYTFHFYAGSHYTQSYIDDVIKTVPLFVSEWGTSNYSGNGGNDYTNAQNWVSFMGGNNSSGMKISWCNWSYCDKDESSAALMPGACGNNGWNNTSTSGTWVKDKILNPADNFGPPTPFVTISSPANNSTVTIGANLTITANVGNATATVVEFYDGTTKLGEDATAPYSLTLSNIQAGTYNLTVKALLNSGVPLTSSLVQVTAIPAPNQPPTITLTAPTNGTTFTAPATISIAANAADSDGSVAKVEFYNGSTKLGEDTSAPYSFDWTNVASGAYTISAKVTDNQNSVVNSGSVTVYVNSPGNPSADIIGPDCVSANETKLVELNSINLPNANSFSWWCTGSTQSITAVSGQPSKVNINFGANFSGGQVCVGVNYSAAPWYKQFCKTVTLCTGQPPVNQAPSVSLTAPSNNASFTAPATIALFATAADNDGSISKVEFYNGNTKLGEDLTSPYEFSWVNVGAGSYSLTAKATDNQGATSTSSAVSVTVNAPVVNQAPSVSLSAPSNNASFTAPASISLAANASDSDGSIAKVEFYSGSTKLGEDATAPYTFSWVNVGAGSYSLTAKATDNQGATSTSSAVSVTVNAPPTTTADIIGDDCAAVNSVKPFELNVTNRANATSYSWWSTGSVQSITPTSGQPYKVTINFGQWFSGGQVCVGVNYSASPWYKQYCKTVNVCAAARVAAEELVSADAFLLYPNPTQNVFTWVSGKNVETLKVYDILGLERVGLEKIMRGTKVSFGEHLSTGIYLIRVNYEDKTHLTLKGIKQ</sequence>
<gene>
    <name evidence="4" type="ORF">FHS57_003247</name>
</gene>
<accession>A0A7W5ZLK8</accession>
<dbReference type="EMBL" id="JACIBY010000006">
    <property type="protein sequence ID" value="MBB3839241.1"/>
    <property type="molecule type" value="Genomic_DNA"/>
</dbReference>
<reference evidence="4 5" key="1">
    <citation type="submission" date="2020-08" db="EMBL/GenBank/DDBJ databases">
        <title>Genomic Encyclopedia of Type Strains, Phase IV (KMG-IV): sequencing the most valuable type-strain genomes for metagenomic binning, comparative biology and taxonomic classification.</title>
        <authorList>
            <person name="Goeker M."/>
        </authorList>
    </citation>
    <scope>NUCLEOTIDE SEQUENCE [LARGE SCALE GENOMIC DNA]</scope>
    <source>
        <strain evidence="4 5">DSM 17976</strain>
    </source>
</reference>
<dbReference type="InterPro" id="IPR013783">
    <property type="entry name" value="Ig-like_fold"/>
</dbReference>
<evidence type="ECO:0000256" key="2">
    <source>
        <dbReference type="ARBA" id="ARBA00023295"/>
    </source>
</evidence>
<evidence type="ECO:0000313" key="4">
    <source>
        <dbReference type="EMBL" id="MBB3839241.1"/>
    </source>
</evidence>
<dbReference type="Gene3D" id="3.20.20.80">
    <property type="entry name" value="Glycosidases"/>
    <property type="match status" value="1"/>
</dbReference>
<feature type="domain" description="PKD/Chitinase" evidence="3">
    <location>
        <begin position="623"/>
        <end position="710"/>
    </location>
</feature>
<dbReference type="InterPro" id="IPR001547">
    <property type="entry name" value="Glyco_hydro_5"/>
</dbReference>
<dbReference type="InterPro" id="IPR026444">
    <property type="entry name" value="Secre_tail"/>
</dbReference>
<dbReference type="RefSeq" id="WP_183975323.1">
    <property type="nucleotide sequence ID" value="NZ_JACIBY010000006.1"/>
</dbReference>
<feature type="domain" description="PKD/Chitinase" evidence="3">
    <location>
        <begin position="433"/>
        <end position="520"/>
    </location>
</feature>
<dbReference type="AlphaFoldDB" id="A0A7W5ZLK8"/>
<comment type="caution">
    <text evidence="4">The sequence shown here is derived from an EMBL/GenBank/DDBJ whole genome shotgun (WGS) entry which is preliminary data.</text>
</comment>
<keyword evidence="5" id="KW-1185">Reference proteome</keyword>